<comment type="caution">
    <text evidence="3">The sequence shown here is derived from an EMBL/GenBank/DDBJ whole genome shotgun (WGS) entry which is preliminary data.</text>
</comment>
<dbReference type="Gene3D" id="3.20.20.190">
    <property type="entry name" value="Phosphatidylinositol (PI) phosphodiesterase"/>
    <property type="match status" value="1"/>
</dbReference>
<evidence type="ECO:0000313" key="3">
    <source>
        <dbReference type="EMBL" id="KOG86166.1"/>
    </source>
</evidence>
<dbReference type="InterPro" id="IPR017946">
    <property type="entry name" value="PLC-like_Pdiesterase_TIM-brl"/>
</dbReference>
<gene>
    <name evidence="3" type="ORF">ADK38_32590</name>
</gene>
<evidence type="ECO:0000256" key="1">
    <source>
        <dbReference type="SAM" id="SignalP"/>
    </source>
</evidence>
<dbReference type="PANTHER" id="PTHR46211:SF1">
    <property type="entry name" value="GLYCEROPHOSPHODIESTER PHOSPHODIESTERASE, CYTOPLASMIC"/>
    <property type="match status" value="1"/>
</dbReference>
<evidence type="ECO:0000259" key="2">
    <source>
        <dbReference type="PROSITE" id="PS51704"/>
    </source>
</evidence>
<proteinExistence type="predicted"/>
<sequence length="125" mass="13217">MQLRPAVAVASALLGVSALLTGPAHAHSTAAATPSHAPLVIGHRGSPVSAPENTLASVDAAARLGITWVENDVQRTKDGALVVLHDTTLSRTTDVEQRYPNRSPWRVADFTLAEIERLDAGSWYG</sequence>
<dbReference type="PROSITE" id="PS51704">
    <property type="entry name" value="GP_PDE"/>
    <property type="match status" value="1"/>
</dbReference>
<keyword evidence="1" id="KW-0732">Signal</keyword>
<dbReference type="InterPro" id="IPR030395">
    <property type="entry name" value="GP_PDE_dom"/>
</dbReference>
<reference evidence="3 4" key="1">
    <citation type="submission" date="2015-07" db="EMBL/GenBank/DDBJ databases">
        <authorList>
            <person name="Ju K.-S."/>
            <person name="Doroghazi J.R."/>
            <person name="Metcalf W.W."/>
        </authorList>
    </citation>
    <scope>NUCLEOTIDE SEQUENCE [LARGE SCALE GENOMIC DNA]</scope>
    <source>
        <strain evidence="3 4">NRRL B-3589</strain>
    </source>
</reference>
<evidence type="ECO:0000313" key="4">
    <source>
        <dbReference type="Proteomes" id="UP000037020"/>
    </source>
</evidence>
<dbReference type="Proteomes" id="UP000037020">
    <property type="component" value="Unassembled WGS sequence"/>
</dbReference>
<organism evidence="3 4">
    <name type="scientific">Streptomyces varsoviensis</name>
    <dbReference type="NCBI Taxonomy" id="67373"/>
    <lineage>
        <taxon>Bacteria</taxon>
        <taxon>Bacillati</taxon>
        <taxon>Actinomycetota</taxon>
        <taxon>Actinomycetes</taxon>
        <taxon>Kitasatosporales</taxon>
        <taxon>Streptomycetaceae</taxon>
        <taxon>Streptomyces</taxon>
    </lineage>
</organism>
<accession>A0ABR5IYG3</accession>
<dbReference type="EMBL" id="LGUT01003000">
    <property type="protein sequence ID" value="KOG86166.1"/>
    <property type="molecule type" value="Genomic_DNA"/>
</dbReference>
<dbReference type="PANTHER" id="PTHR46211">
    <property type="entry name" value="GLYCEROPHOSPHORYL DIESTER PHOSPHODIESTERASE"/>
    <property type="match status" value="1"/>
</dbReference>
<feature type="non-terminal residue" evidence="3">
    <location>
        <position position="125"/>
    </location>
</feature>
<keyword evidence="4" id="KW-1185">Reference proteome</keyword>
<name>A0ABR5IYG3_9ACTN</name>
<feature type="chain" id="PRO_5046813925" evidence="1">
    <location>
        <begin position="27"/>
        <end position="125"/>
    </location>
</feature>
<feature type="signal peptide" evidence="1">
    <location>
        <begin position="1"/>
        <end position="26"/>
    </location>
</feature>
<dbReference type="Pfam" id="PF03009">
    <property type="entry name" value="GDPD"/>
    <property type="match status" value="1"/>
</dbReference>
<feature type="domain" description="GP-PDE" evidence="2">
    <location>
        <begin position="38"/>
        <end position="125"/>
    </location>
</feature>
<protein>
    <submittedName>
        <fullName evidence="3">Glycerophosphodiester phosphodiesterase</fullName>
    </submittedName>
</protein>
<dbReference type="SUPFAM" id="SSF51695">
    <property type="entry name" value="PLC-like phosphodiesterases"/>
    <property type="match status" value="1"/>
</dbReference>